<sequence length="249" mass="27720">MKCNTQPRYYPASLATGCYVQCLVERSSRLTAVKNVLYTSEASYTLWGNFKDVACLPVTYRQVKSSYVNVFTFYSESVAISLIECSDTEPNKLSYATINNTNNKSDEARQGKTKKHGEKKRREAMSSSFKVDVVSGQHSGGHRGFFQHDHQDHVSGKLSGGPEGVIQHDHQYHVSGQLSGGHGEVIQHDLQDHEVYPYLRRGRVKNNFGNSPLNTPDRDSNLYLTVISNLVYCKGSAIDHVSPEAGLSN</sequence>
<accession>A0A7R9P5V9</accession>
<organism evidence="2">
    <name type="scientific">Timema californicum</name>
    <name type="common">California timema</name>
    <name type="synonym">Walking stick</name>
    <dbReference type="NCBI Taxonomy" id="61474"/>
    <lineage>
        <taxon>Eukaryota</taxon>
        <taxon>Metazoa</taxon>
        <taxon>Ecdysozoa</taxon>
        <taxon>Arthropoda</taxon>
        <taxon>Hexapoda</taxon>
        <taxon>Insecta</taxon>
        <taxon>Pterygota</taxon>
        <taxon>Neoptera</taxon>
        <taxon>Polyneoptera</taxon>
        <taxon>Phasmatodea</taxon>
        <taxon>Timematodea</taxon>
        <taxon>Timematoidea</taxon>
        <taxon>Timematidae</taxon>
        <taxon>Timema</taxon>
    </lineage>
</organism>
<evidence type="ECO:0000313" key="2">
    <source>
        <dbReference type="EMBL" id="CAD7570840.1"/>
    </source>
</evidence>
<proteinExistence type="predicted"/>
<dbReference type="AlphaFoldDB" id="A0A7R9P5V9"/>
<name>A0A7R9P5V9_TIMCA</name>
<evidence type="ECO:0000256" key="1">
    <source>
        <dbReference type="SAM" id="MobiDB-lite"/>
    </source>
</evidence>
<reference evidence="2" key="1">
    <citation type="submission" date="2020-11" db="EMBL/GenBank/DDBJ databases">
        <authorList>
            <person name="Tran Van P."/>
        </authorList>
    </citation>
    <scope>NUCLEOTIDE SEQUENCE</scope>
</reference>
<gene>
    <name evidence="2" type="ORF">TCMB3V08_LOCUS3528</name>
</gene>
<feature type="region of interest" description="Disordered" evidence="1">
    <location>
        <begin position="98"/>
        <end position="127"/>
    </location>
</feature>
<dbReference type="EMBL" id="OE180228">
    <property type="protein sequence ID" value="CAD7570840.1"/>
    <property type="molecule type" value="Genomic_DNA"/>
</dbReference>
<protein>
    <submittedName>
        <fullName evidence="2">(California timema) hypothetical protein</fullName>
    </submittedName>
</protein>